<feature type="region of interest" description="Disordered" evidence="6">
    <location>
        <begin position="237"/>
        <end position="301"/>
    </location>
</feature>
<accession>A0AAV3RQ39</accession>
<dbReference type="PANTHER" id="PTHR46202:SF1">
    <property type="entry name" value="DNA EXCISION REPAIR PROTEIN ERCC-8"/>
    <property type="match status" value="1"/>
</dbReference>
<feature type="compositionally biased region" description="Low complexity" evidence="6">
    <location>
        <begin position="280"/>
        <end position="293"/>
    </location>
</feature>
<dbReference type="InterPro" id="IPR019775">
    <property type="entry name" value="WD40_repeat_CS"/>
</dbReference>
<feature type="repeat" description="WD" evidence="5">
    <location>
        <begin position="396"/>
        <end position="428"/>
    </location>
</feature>
<dbReference type="GO" id="GO:0000109">
    <property type="term" value="C:nucleotide-excision repair complex"/>
    <property type="evidence" value="ECO:0007669"/>
    <property type="project" value="TreeGrafter"/>
</dbReference>
<dbReference type="InterPro" id="IPR001680">
    <property type="entry name" value="WD40_rpt"/>
</dbReference>
<feature type="region of interest" description="Disordered" evidence="6">
    <location>
        <begin position="436"/>
        <end position="455"/>
    </location>
</feature>
<feature type="repeat" description="WD" evidence="5">
    <location>
        <begin position="99"/>
        <end position="141"/>
    </location>
</feature>
<reference evidence="7 8" key="1">
    <citation type="submission" date="2024-01" db="EMBL/GenBank/DDBJ databases">
        <title>The complete chloroplast genome sequence of Lithospermum erythrorhizon: insights into the phylogenetic relationship among Boraginaceae species and the maternal lineages of purple gromwells.</title>
        <authorList>
            <person name="Okada T."/>
            <person name="Watanabe K."/>
        </authorList>
    </citation>
    <scope>NUCLEOTIDE SEQUENCE [LARGE SCALE GENOMIC DNA]</scope>
</reference>
<gene>
    <name evidence="7" type="ORF">LIER_30591</name>
</gene>
<proteinExistence type="predicted"/>
<dbReference type="Pfam" id="PF00400">
    <property type="entry name" value="WD40"/>
    <property type="match status" value="4"/>
</dbReference>
<dbReference type="GO" id="GO:0000209">
    <property type="term" value="P:protein polyubiquitination"/>
    <property type="evidence" value="ECO:0007669"/>
    <property type="project" value="TreeGrafter"/>
</dbReference>
<evidence type="ECO:0000256" key="2">
    <source>
        <dbReference type="ARBA" id="ARBA00022737"/>
    </source>
</evidence>
<feature type="repeat" description="WD" evidence="5">
    <location>
        <begin position="309"/>
        <end position="350"/>
    </location>
</feature>
<evidence type="ECO:0000313" key="7">
    <source>
        <dbReference type="EMBL" id="GAA0183119.1"/>
    </source>
</evidence>
<dbReference type="GO" id="GO:0031464">
    <property type="term" value="C:Cul4A-RING E3 ubiquitin ligase complex"/>
    <property type="evidence" value="ECO:0007669"/>
    <property type="project" value="TreeGrafter"/>
</dbReference>
<keyword evidence="4" id="KW-0234">DNA repair</keyword>
<protein>
    <submittedName>
        <fullName evidence="7">DNA metabolism protein</fullName>
    </submittedName>
</protein>
<dbReference type="PRINTS" id="PR00320">
    <property type="entry name" value="GPROTEINBRPT"/>
</dbReference>
<name>A0AAV3RQ39_LITER</name>
<feature type="repeat" description="WD" evidence="5">
    <location>
        <begin position="39"/>
        <end position="74"/>
    </location>
</feature>
<comment type="caution">
    <text evidence="7">The sequence shown here is derived from an EMBL/GenBank/DDBJ whole genome shotgun (WGS) entry which is preliminary data.</text>
</comment>
<dbReference type="EMBL" id="BAABME010011023">
    <property type="protein sequence ID" value="GAA0183119.1"/>
    <property type="molecule type" value="Genomic_DNA"/>
</dbReference>
<evidence type="ECO:0000256" key="3">
    <source>
        <dbReference type="ARBA" id="ARBA00022763"/>
    </source>
</evidence>
<feature type="compositionally biased region" description="Low complexity" evidence="6">
    <location>
        <begin position="248"/>
        <end position="266"/>
    </location>
</feature>
<dbReference type="GO" id="GO:0006283">
    <property type="term" value="P:transcription-coupled nucleotide-excision repair"/>
    <property type="evidence" value="ECO:0007669"/>
    <property type="project" value="InterPro"/>
</dbReference>
<dbReference type="InterPro" id="IPR015943">
    <property type="entry name" value="WD40/YVTN_repeat-like_dom_sf"/>
</dbReference>
<dbReference type="PROSITE" id="PS50294">
    <property type="entry name" value="WD_REPEATS_REGION"/>
    <property type="match status" value="3"/>
</dbReference>
<dbReference type="Proteomes" id="UP001454036">
    <property type="component" value="Unassembled WGS sequence"/>
</dbReference>
<organism evidence="7 8">
    <name type="scientific">Lithospermum erythrorhizon</name>
    <name type="common">Purple gromwell</name>
    <name type="synonym">Lithospermum officinale var. erythrorhizon</name>
    <dbReference type="NCBI Taxonomy" id="34254"/>
    <lineage>
        <taxon>Eukaryota</taxon>
        <taxon>Viridiplantae</taxon>
        <taxon>Streptophyta</taxon>
        <taxon>Embryophyta</taxon>
        <taxon>Tracheophyta</taxon>
        <taxon>Spermatophyta</taxon>
        <taxon>Magnoliopsida</taxon>
        <taxon>eudicotyledons</taxon>
        <taxon>Gunneridae</taxon>
        <taxon>Pentapetalae</taxon>
        <taxon>asterids</taxon>
        <taxon>lamiids</taxon>
        <taxon>Boraginales</taxon>
        <taxon>Boraginaceae</taxon>
        <taxon>Boraginoideae</taxon>
        <taxon>Lithospermeae</taxon>
        <taxon>Lithospermum</taxon>
    </lineage>
</organism>
<evidence type="ECO:0000256" key="5">
    <source>
        <dbReference type="PROSITE-ProRule" id="PRU00221"/>
    </source>
</evidence>
<dbReference type="SUPFAM" id="SSF50978">
    <property type="entry name" value="WD40 repeat-like"/>
    <property type="match status" value="1"/>
</dbReference>
<dbReference type="AlphaFoldDB" id="A0AAV3RQ39"/>
<dbReference type="PROSITE" id="PS00678">
    <property type="entry name" value="WD_REPEATS_1"/>
    <property type="match status" value="2"/>
</dbReference>
<dbReference type="FunFam" id="2.130.10.10:FF:001188">
    <property type="entry name" value="Transducin/WD40 repeat-like superfamily protein"/>
    <property type="match status" value="1"/>
</dbReference>
<keyword evidence="1 5" id="KW-0853">WD repeat</keyword>
<dbReference type="GO" id="GO:0043161">
    <property type="term" value="P:proteasome-mediated ubiquitin-dependent protein catabolic process"/>
    <property type="evidence" value="ECO:0007669"/>
    <property type="project" value="TreeGrafter"/>
</dbReference>
<evidence type="ECO:0000256" key="4">
    <source>
        <dbReference type="ARBA" id="ARBA00023204"/>
    </source>
</evidence>
<dbReference type="PROSITE" id="PS50082">
    <property type="entry name" value="WD_REPEATS_2"/>
    <property type="match status" value="5"/>
</dbReference>
<dbReference type="FunFam" id="2.130.10.10:FF:001356">
    <property type="entry name" value="Excision repair cross-complementation group 8"/>
    <property type="match status" value="1"/>
</dbReference>
<dbReference type="PANTHER" id="PTHR46202">
    <property type="entry name" value="DNA EXCISION REPAIR PROTEIN ERCC-8"/>
    <property type="match status" value="1"/>
</dbReference>
<keyword evidence="8" id="KW-1185">Reference proteome</keyword>
<dbReference type="InterPro" id="IPR036322">
    <property type="entry name" value="WD40_repeat_dom_sf"/>
</dbReference>
<dbReference type="InterPro" id="IPR042238">
    <property type="entry name" value="Rad28/ERCC8/Ckn1/ATCSA-1"/>
</dbReference>
<dbReference type="Gene3D" id="2.130.10.10">
    <property type="entry name" value="YVTN repeat-like/Quinoprotein amine dehydrogenase"/>
    <property type="match status" value="1"/>
</dbReference>
<evidence type="ECO:0000313" key="8">
    <source>
        <dbReference type="Proteomes" id="UP001454036"/>
    </source>
</evidence>
<sequence>MWKEISERECGKIRNSLFTHRIKTTRISSLNISNHKDIISPHRGSINSLQVDLTEGRYLLSGASDASVAVYDVQRATDHEGGGVIEKHRSILVIDKQHEHGHKYAISSAIWYPVDTGLFITGSYDHYINVWDANTSQVVVNFKMPGKVYRTAMSSLATSHMLIAAGTEDVQVRLCDISSGAFAHTLSGHRDGVMSLEWSSSNEWVLFTGGCDGAIRFWDIRRAGCFKVLNQSHTQFGRRPQLVHSNTEKASTSKSSTAGQSSSGKGRIAQRKNVNGNSIKPSTTGKTSSQTKGSKQRLHPGMLSVQDRATAHYGIVTGLKATEDGMYLLSAGSDSRLRLWDVESGCNTLVNFEATRLQTTKPLQLAVSQDSDLVFVPCMSSLKAFDLWSGKSLFDFRAHYENVNCCWYNAQDQELYTGANDRQILVWSPPKYTSNEVDEMRKEQASGCDQDNWSD</sequence>
<evidence type="ECO:0000256" key="1">
    <source>
        <dbReference type="ARBA" id="ARBA00022574"/>
    </source>
</evidence>
<keyword evidence="2" id="KW-0677">Repeat</keyword>
<dbReference type="InterPro" id="IPR020472">
    <property type="entry name" value="WD40_PAC1"/>
</dbReference>
<evidence type="ECO:0000256" key="6">
    <source>
        <dbReference type="SAM" id="MobiDB-lite"/>
    </source>
</evidence>
<feature type="repeat" description="WD" evidence="5">
    <location>
        <begin position="186"/>
        <end position="228"/>
    </location>
</feature>
<dbReference type="SMART" id="SM00320">
    <property type="entry name" value="WD40"/>
    <property type="match status" value="5"/>
</dbReference>
<keyword evidence="3" id="KW-0227">DNA damage</keyword>